<dbReference type="SMART" id="SM00222">
    <property type="entry name" value="Sec7"/>
    <property type="match status" value="1"/>
</dbReference>
<dbReference type="EMBL" id="AFWA02000014">
    <property type="protein sequence ID" value="EMR08795.1"/>
    <property type="molecule type" value="Genomic_DNA"/>
</dbReference>
<dbReference type="AlphaFoldDB" id="M7P4Q3"/>
<reference evidence="4" key="1">
    <citation type="journal article" date="2016" name="Nat. Commun.">
        <title>Genome analysis of three Pneumocystis species reveals adaptation mechanisms to life exclusively in mammalian hosts.</title>
        <authorList>
            <person name="Ma L."/>
            <person name="Chen Z."/>
            <person name="Huang D.W."/>
            <person name="Kutty G."/>
            <person name="Ishihara M."/>
            <person name="Wang H."/>
            <person name="Abouelleil A."/>
            <person name="Bishop L."/>
            <person name="Davey E."/>
            <person name="Deng R."/>
            <person name="Deng X."/>
            <person name="Fan L."/>
            <person name="Fantoni G."/>
            <person name="Fitzgerald M."/>
            <person name="Gogineni E."/>
            <person name="Goldberg J.M."/>
            <person name="Handley G."/>
            <person name="Hu X."/>
            <person name="Huber C."/>
            <person name="Jiao X."/>
            <person name="Jones K."/>
            <person name="Levin J.Z."/>
            <person name="Liu Y."/>
            <person name="Macdonald P."/>
            <person name="Melnikov A."/>
            <person name="Raley C."/>
            <person name="Sassi M."/>
            <person name="Sherman B.T."/>
            <person name="Song X."/>
            <person name="Sykes S."/>
            <person name="Tran B."/>
            <person name="Walsh L."/>
            <person name="Xia Y."/>
            <person name="Yang J."/>
            <person name="Young S."/>
            <person name="Zeng Q."/>
            <person name="Zheng X."/>
            <person name="Stephens R."/>
            <person name="Nusbaum C."/>
            <person name="Birren B.W."/>
            <person name="Azadi P."/>
            <person name="Lempicki R.A."/>
            <person name="Cuomo C.A."/>
            <person name="Kovacs J.A."/>
        </authorList>
    </citation>
    <scope>NUCLEOTIDE SEQUENCE [LARGE SCALE GENOMIC DNA]</scope>
    <source>
        <strain evidence="4">B123</strain>
    </source>
</reference>
<dbReference type="Gene3D" id="1.10.1000.11">
    <property type="entry name" value="Arf Nucleotide-binding Site Opener,domain 2"/>
    <property type="match status" value="1"/>
</dbReference>
<gene>
    <name evidence="3" type="ORF">PNEG_02965</name>
</gene>
<dbReference type="Pfam" id="PF15410">
    <property type="entry name" value="PH_9"/>
    <property type="match status" value="1"/>
</dbReference>
<dbReference type="Gene3D" id="2.30.29.30">
    <property type="entry name" value="Pleckstrin-homology domain (PH domain)/Phosphotyrosine-binding domain (PTB)"/>
    <property type="match status" value="1"/>
</dbReference>
<sequence length="1024" mass="116227">METYSVSAVPLKKTGFLHERIIDINDSPLFSQSNPYFSSKGQYKKNKDNILLKTNSSTKTNFLTKSPPKFLSRSISRTSISKCIENSSNSNSLAQSINGSPKHGLLSLFTSKKNENSNSEKPHSDIKNIKTRAVLKKSLISNRKNAENHNSCKNTPKSSAKLSIPKSNSSVLPLTSSLNVKNRDSKLLNKHSSFLDNNSSWILSKNVNAMKNLKLQEVYHSSLKEDSSGSLTLKENISNFSSTTLNETNSHSFTKDKQNNMIYSYSEDPGTNVSQDLRQSVTDYSELSFVSARDVFDISKNSFGDISNREIKDSLTKSDNTSYRDVDDFIRDESLKYNASIIGKSIFYGKETYVSKVKAASWLGDCMELNSQARTLYMNQFDWSGLDILTALRHLCSKLIMKAETQQMDRILESFSKRWHECNISSNLTPDIVHAIAYSLLLLNTDLHVADLTHGQKMTKNQFVENTLSTIFSSKPKPNFDLYGFFGLSLMGSPVSSKHTMSSDLVLSDQLSGTTKSNLNTSRNFSNKFLVNKASNISLNEILSDSVYFEVKAMLKEMYTSIKNFNIVQPVLNDSQFYDTQSNSSLFNTTKYSNDFYLMSLNHVSSFSCKSISETTREKHGARKFKIKNWTNRKKTLSRIYYDNFHSSISSNINDWSSGNRSSNFPVIENRSVCSFNSSCYSTNTYDCQFSTIGFAGTLNTIIKKVPTCLSNTFSHNYDTNEENELALSGPPWTKEGILKHKHYLENFKKAKHRTWVECFVVLEKGRLTMFQFNNNKFSEKKGILGGGNWIENAHIIGSFVLLQTLASSLPSPGYSPTRPYVWVLTLPNGCVHFFQAGTEELLNEWVYTANYWAARFSKEPLLGGVSNVEYGWGECLKEMNNRKGTKNNENSLKNYNPIKTECSYLKLPGDRAIIKTWNTPQVSLFSNSLKEEEQVKKLRKYITILENDVQKHNAYRPQILQAFSPRHPNLAKALLNWEKKSQYLLREIVKYKTYLETLSRALVLKEERLSRNNTTGSNCNTNE</sequence>
<dbReference type="VEuPathDB" id="FungiDB:PNEG_02965"/>
<dbReference type="SUPFAM" id="SSF50729">
    <property type="entry name" value="PH domain-like"/>
    <property type="match status" value="1"/>
</dbReference>
<feature type="region of interest" description="Disordered" evidence="1">
    <location>
        <begin position="141"/>
        <end position="168"/>
    </location>
</feature>
<name>M7P4Q3_PNEMU</name>
<dbReference type="InterPro" id="IPR011993">
    <property type="entry name" value="PH-like_dom_sf"/>
</dbReference>
<dbReference type="GO" id="GO:0005085">
    <property type="term" value="F:guanyl-nucleotide exchange factor activity"/>
    <property type="evidence" value="ECO:0007669"/>
    <property type="project" value="InterPro"/>
</dbReference>
<dbReference type="SUPFAM" id="SSF48425">
    <property type="entry name" value="Sec7 domain"/>
    <property type="match status" value="1"/>
</dbReference>
<dbReference type="Pfam" id="PF01369">
    <property type="entry name" value="Sec7"/>
    <property type="match status" value="1"/>
</dbReference>
<dbReference type="InterPro" id="IPR035999">
    <property type="entry name" value="Sec7_dom_sf"/>
</dbReference>
<dbReference type="Proteomes" id="UP000011958">
    <property type="component" value="Unassembled WGS sequence"/>
</dbReference>
<evidence type="ECO:0000259" key="2">
    <source>
        <dbReference type="PROSITE" id="PS50190"/>
    </source>
</evidence>
<dbReference type="PROSITE" id="PS50190">
    <property type="entry name" value="SEC7"/>
    <property type="match status" value="1"/>
</dbReference>
<accession>M7P4Q3</accession>
<dbReference type="GO" id="GO:0032012">
    <property type="term" value="P:regulation of ARF protein signal transduction"/>
    <property type="evidence" value="ECO:0007669"/>
    <property type="project" value="InterPro"/>
</dbReference>
<evidence type="ECO:0000313" key="3">
    <source>
        <dbReference type="EMBL" id="EMR08795.1"/>
    </source>
</evidence>
<proteinExistence type="predicted"/>
<dbReference type="eggNOG" id="KOG0929">
    <property type="taxonomic scope" value="Eukaryota"/>
</dbReference>
<evidence type="ECO:0000313" key="4">
    <source>
        <dbReference type="Proteomes" id="UP000011958"/>
    </source>
</evidence>
<dbReference type="InterPro" id="IPR000904">
    <property type="entry name" value="Sec7_dom"/>
</dbReference>
<dbReference type="RefSeq" id="XP_007875010.1">
    <property type="nucleotide sequence ID" value="XM_007876819.1"/>
</dbReference>
<dbReference type="InterPro" id="IPR023394">
    <property type="entry name" value="Sec7_C_sf"/>
</dbReference>
<keyword evidence="4" id="KW-1185">Reference proteome</keyword>
<dbReference type="PANTHER" id="PTHR10663:SF373">
    <property type="entry name" value="PH AND SEC7 DOMAIN-CONTAINING PROTEIN C11E3.11C"/>
    <property type="match status" value="1"/>
</dbReference>
<dbReference type="STRING" id="1069680.M7P4Q3"/>
<feature type="domain" description="SEC7" evidence="2">
    <location>
        <begin position="310"/>
        <end position="486"/>
    </location>
</feature>
<dbReference type="OMA" id="TRMLCSK"/>
<organism evidence="3 4">
    <name type="scientific">Pneumocystis murina (strain B123)</name>
    <name type="common">Mouse pneumocystis pneumonia agent</name>
    <name type="synonym">Pneumocystis carinii f. sp. muris</name>
    <dbReference type="NCBI Taxonomy" id="1069680"/>
    <lineage>
        <taxon>Eukaryota</taxon>
        <taxon>Fungi</taxon>
        <taxon>Dikarya</taxon>
        <taxon>Ascomycota</taxon>
        <taxon>Taphrinomycotina</taxon>
        <taxon>Pneumocystomycetes</taxon>
        <taxon>Pneumocystaceae</taxon>
        <taxon>Pneumocystis</taxon>
    </lineage>
</organism>
<dbReference type="GeneID" id="19896652"/>
<dbReference type="OrthoDB" id="2157641at2759"/>
<evidence type="ECO:0000256" key="1">
    <source>
        <dbReference type="SAM" id="MobiDB-lite"/>
    </source>
</evidence>
<dbReference type="InterPro" id="IPR041681">
    <property type="entry name" value="PH_9"/>
</dbReference>
<dbReference type="SMART" id="SM00233">
    <property type="entry name" value="PH"/>
    <property type="match status" value="1"/>
</dbReference>
<dbReference type="HOGENOM" id="CLU_295457_0_0_1"/>
<protein>
    <recommendedName>
        <fullName evidence="2">SEC7 domain-containing protein</fullName>
    </recommendedName>
</protein>
<dbReference type="InterPro" id="IPR001849">
    <property type="entry name" value="PH_domain"/>
</dbReference>
<dbReference type="CDD" id="cd00821">
    <property type="entry name" value="PH"/>
    <property type="match status" value="1"/>
</dbReference>
<dbReference type="PANTHER" id="PTHR10663">
    <property type="entry name" value="GUANYL-NUCLEOTIDE EXCHANGE FACTOR"/>
    <property type="match status" value="1"/>
</dbReference>
<comment type="caution">
    <text evidence="3">The sequence shown here is derived from an EMBL/GenBank/DDBJ whole genome shotgun (WGS) entry which is preliminary data.</text>
</comment>